<keyword evidence="3" id="KW-0444">Lipid biosynthesis</keyword>
<keyword evidence="5 12" id="KW-0812">Transmembrane</keyword>
<dbReference type="RefSeq" id="WP_346029715.1">
    <property type="nucleotide sequence ID" value="NZ_BAAANV010000020.1"/>
</dbReference>
<dbReference type="Pfam" id="PF01066">
    <property type="entry name" value="CDP-OH_P_transf"/>
    <property type="match status" value="1"/>
</dbReference>
<evidence type="ECO:0000313" key="13">
    <source>
        <dbReference type="EMBL" id="GAA1535789.1"/>
    </source>
</evidence>
<comment type="similarity">
    <text evidence="2 11">Belongs to the CDP-alcohol phosphatidyltransferase class-I family.</text>
</comment>
<evidence type="ECO:0000256" key="2">
    <source>
        <dbReference type="ARBA" id="ARBA00010441"/>
    </source>
</evidence>
<evidence type="ECO:0000256" key="4">
    <source>
        <dbReference type="ARBA" id="ARBA00022679"/>
    </source>
</evidence>
<feature type="transmembrane region" description="Helical" evidence="12">
    <location>
        <begin position="80"/>
        <end position="105"/>
    </location>
</feature>
<proteinExistence type="inferred from homology"/>
<evidence type="ECO:0000256" key="6">
    <source>
        <dbReference type="ARBA" id="ARBA00022989"/>
    </source>
</evidence>
<feature type="transmembrane region" description="Helical" evidence="12">
    <location>
        <begin position="12"/>
        <end position="35"/>
    </location>
</feature>
<protein>
    <submittedName>
        <fullName evidence="13">CDP-alcohol phosphatidyltransferase family protein</fullName>
    </submittedName>
</protein>
<dbReference type="InterPro" id="IPR050324">
    <property type="entry name" value="CDP-alcohol_PTase-I"/>
</dbReference>
<gene>
    <name evidence="13" type="ORF">GCM10009762_07270</name>
</gene>
<comment type="subcellular location">
    <subcellularLocation>
        <location evidence="1">Membrane</location>
        <topology evidence="1">Multi-pass membrane protein</topology>
    </subcellularLocation>
</comment>
<dbReference type="InterPro" id="IPR000462">
    <property type="entry name" value="CDP-OH_P_trans"/>
</dbReference>
<dbReference type="Gene3D" id="1.20.120.1760">
    <property type="match status" value="1"/>
</dbReference>
<evidence type="ECO:0000256" key="1">
    <source>
        <dbReference type="ARBA" id="ARBA00004141"/>
    </source>
</evidence>
<dbReference type="PIRSF" id="PIRSF000847">
    <property type="entry name" value="Phos_ph_gly_syn"/>
    <property type="match status" value="1"/>
</dbReference>
<keyword evidence="7" id="KW-0443">Lipid metabolism</keyword>
<evidence type="ECO:0000256" key="11">
    <source>
        <dbReference type="RuleBase" id="RU003750"/>
    </source>
</evidence>
<dbReference type="PROSITE" id="PS00379">
    <property type="entry name" value="CDP_ALCOHOL_P_TRANSF"/>
    <property type="match status" value="1"/>
</dbReference>
<evidence type="ECO:0000313" key="14">
    <source>
        <dbReference type="Proteomes" id="UP001501288"/>
    </source>
</evidence>
<sequence>MTTAEPELSSRIWTVPNVLSFLRLVGVPAFVWLILSEWDKTALVVLMVAGFTDYLDGKIARKFDMQSRLGAMLDPMADRLYIVATIVCLAMRGILPMWVVLALVLREVFILTMAPTVRRHNLPLPPVHFIGKAATFNLLYAFPLLLLAEIEGAAGDLARPTAWAFVLWGVCLYWLAGLLYAVQVREMLKVVRARAV</sequence>
<accession>A0ABN2BAM7</accession>
<dbReference type="InterPro" id="IPR048254">
    <property type="entry name" value="CDP_ALCOHOL_P_TRANSF_CS"/>
</dbReference>
<evidence type="ECO:0000256" key="8">
    <source>
        <dbReference type="ARBA" id="ARBA00023136"/>
    </source>
</evidence>
<evidence type="ECO:0000256" key="7">
    <source>
        <dbReference type="ARBA" id="ARBA00023098"/>
    </source>
</evidence>
<evidence type="ECO:0000256" key="5">
    <source>
        <dbReference type="ARBA" id="ARBA00022692"/>
    </source>
</evidence>
<organism evidence="13 14">
    <name type="scientific">Dermacoccus barathri</name>
    <dbReference type="NCBI Taxonomy" id="322601"/>
    <lineage>
        <taxon>Bacteria</taxon>
        <taxon>Bacillati</taxon>
        <taxon>Actinomycetota</taxon>
        <taxon>Actinomycetes</taxon>
        <taxon>Micrococcales</taxon>
        <taxon>Dermacoccaceae</taxon>
        <taxon>Dermacoccus</taxon>
    </lineage>
</organism>
<keyword evidence="9" id="KW-0594">Phospholipid biosynthesis</keyword>
<evidence type="ECO:0000256" key="12">
    <source>
        <dbReference type="SAM" id="Phobius"/>
    </source>
</evidence>
<keyword evidence="4 11" id="KW-0808">Transferase</keyword>
<keyword evidence="14" id="KW-1185">Reference proteome</keyword>
<keyword evidence="6 12" id="KW-1133">Transmembrane helix</keyword>
<comment type="caution">
    <text evidence="13">The sequence shown here is derived from an EMBL/GenBank/DDBJ whole genome shotgun (WGS) entry which is preliminary data.</text>
</comment>
<dbReference type="PANTHER" id="PTHR14269">
    <property type="entry name" value="CDP-DIACYLGLYCEROL--GLYCEROL-3-PHOSPHATE 3-PHOSPHATIDYLTRANSFERASE-RELATED"/>
    <property type="match status" value="1"/>
</dbReference>
<dbReference type="EMBL" id="BAAANV010000020">
    <property type="protein sequence ID" value="GAA1535789.1"/>
    <property type="molecule type" value="Genomic_DNA"/>
</dbReference>
<reference evidence="13 14" key="1">
    <citation type="journal article" date="2019" name="Int. J. Syst. Evol. Microbiol.">
        <title>The Global Catalogue of Microorganisms (GCM) 10K type strain sequencing project: providing services to taxonomists for standard genome sequencing and annotation.</title>
        <authorList>
            <consortium name="The Broad Institute Genomics Platform"/>
            <consortium name="The Broad Institute Genome Sequencing Center for Infectious Disease"/>
            <person name="Wu L."/>
            <person name="Ma J."/>
        </authorList>
    </citation>
    <scope>NUCLEOTIDE SEQUENCE [LARGE SCALE GENOMIC DNA]</scope>
    <source>
        <strain evidence="13 14">JCM 14588</strain>
    </source>
</reference>
<dbReference type="PANTHER" id="PTHR14269:SF62">
    <property type="entry name" value="CDP-DIACYLGLYCEROL--GLYCEROL-3-PHOSPHATE 3-PHOSPHATIDYLTRANSFERASE 1, CHLOROPLASTIC"/>
    <property type="match status" value="1"/>
</dbReference>
<dbReference type="InterPro" id="IPR004570">
    <property type="entry name" value="Phosphatidylglycerol_P_synth"/>
</dbReference>
<feature type="transmembrane region" description="Helical" evidence="12">
    <location>
        <begin position="126"/>
        <end position="150"/>
    </location>
</feature>
<feature type="transmembrane region" description="Helical" evidence="12">
    <location>
        <begin position="162"/>
        <end position="182"/>
    </location>
</feature>
<keyword evidence="10" id="KW-1208">Phospholipid metabolism</keyword>
<evidence type="ECO:0000256" key="10">
    <source>
        <dbReference type="ARBA" id="ARBA00023264"/>
    </source>
</evidence>
<dbReference type="Proteomes" id="UP001501288">
    <property type="component" value="Unassembled WGS sequence"/>
</dbReference>
<name>A0ABN2BAM7_9MICO</name>
<dbReference type="InterPro" id="IPR043130">
    <property type="entry name" value="CDP-OH_PTrfase_TM_dom"/>
</dbReference>
<keyword evidence="8 12" id="KW-0472">Membrane</keyword>
<evidence type="ECO:0000256" key="3">
    <source>
        <dbReference type="ARBA" id="ARBA00022516"/>
    </source>
</evidence>
<evidence type="ECO:0000256" key="9">
    <source>
        <dbReference type="ARBA" id="ARBA00023209"/>
    </source>
</evidence>